<sequence>MLQLTESENKRMIGITRISEIKGKYFHNRSSENIAQETFDKSPESLRKTICMYAGLKSRHVTMKFAELNLSERVKVVDALNSLIDFVNSLPPLVSSDDCTINIKN</sequence>
<dbReference type="AlphaFoldDB" id="A0A0H3AYK3"/>
<reference evidence="1" key="1">
    <citation type="submission" date="2008-02" db="EMBL/GenBank/DDBJ databases">
        <title>Complete sequence of Yersinia pseudotuberculosis YPIII.</title>
        <authorList>
            <consortium name="US DOE Joint Genome Institute"/>
            <person name="Challacombe J.F."/>
            <person name="Bruce D."/>
            <person name="Detter J.C."/>
            <person name="Green L."/>
            <person name="Land M."/>
            <person name="Munk C."/>
            <person name="Lindler L.E."/>
            <person name="Nikolich M.P."/>
            <person name="Brettin T."/>
        </authorList>
    </citation>
    <scope>NUCLEOTIDE SEQUENCE</scope>
    <source>
        <strain evidence="1">YPIII</strain>
    </source>
</reference>
<dbReference type="RefSeq" id="WP_012303670.1">
    <property type="nucleotide sequence ID" value="NZ_CP009792.1"/>
</dbReference>
<evidence type="ECO:0000313" key="1">
    <source>
        <dbReference type="EMBL" id="ACA67188.1"/>
    </source>
</evidence>
<proteinExistence type="predicted"/>
<protein>
    <submittedName>
        <fullName evidence="1">GpB bacteriophage P2-like protein</fullName>
    </submittedName>
</protein>
<accession>A0A0H3AYK3</accession>
<dbReference type="EMBL" id="CP000950">
    <property type="protein sequence ID" value="ACA67188.1"/>
    <property type="molecule type" value="Genomic_DNA"/>
</dbReference>
<gene>
    <name evidence="1" type="ordered locus">YPK_0887</name>
</gene>
<organism evidence="1">
    <name type="scientific">Yersinia pseudotuberculosis serotype O:3 (strain YPIII)</name>
    <dbReference type="NCBI Taxonomy" id="502800"/>
    <lineage>
        <taxon>Bacteria</taxon>
        <taxon>Pseudomonadati</taxon>
        <taxon>Pseudomonadota</taxon>
        <taxon>Gammaproteobacteria</taxon>
        <taxon>Enterobacterales</taxon>
        <taxon>Yersiniaceae</taxon>
        <taxon>Yersinia</taxon>
    </lineage>
</organism>
<dbReference type="KEGG" id="ypy:YPK_0887"/>
<name>A0A0H3AYK3_YERPY</name>
<dbReference type="PATRIC" id="fig|502800.11.peg.1513"/>